<evidence type="ECO:0000313" key="1">
    <source>
        <dbReference type="EMBL" id="KAK1736935.1"/>
    </source>
</evidence>
<proteinExistence type="predicted"/>
<dbReference type="Proteomes" id="UP001224775">
    <property type="component" value="Unassembled WGS sequence"/>
</dbReference>
<gene>
    <name evidence="1" type="ORF">QTG54_012380</name>
</gene>
<name>A0AAD9D8P3_9STRA</name>
<organism evidence="1 2">
    <name type="scientific">Skeletonema marinoi</name>
    <dbReference type="NCBI Taxonomy" id="267567"/>
    <lineage>
        <taxon>Eukaryota</taxon>
        <taxon>Sar</taxon>
        <taxon>Stramenopiles</taxon>
        <taxon>Ochrophyta</taxon>
        <taxon>Bacillariophyta</taxon>
        <taxon>Coscinodiscophyceae</taxon>
        <taxon>Thalassiosirophycidae</taxon>
        <taxon>Thalassiosirales</taxon>
        <taxon>Skeletonemataceae</taxon>
        <taxon>Skeletonema</taxon>
        <taxon>Skeletonema marinoi-dohrnii complex</taxon>
    </lineage>
</organism>
<protein>
    <submittedName>
        <fullName evidence="1">Uncharacterized protein</fullName>
    </submittedName>
</protein>
<comment type="caution">
    <text evidence="1">The sequence shown here is derived from an EMBL/GenBank/DDBJ whole genome shotgun (WGS) entry which is preliminary data.</text>
</comment>
<dbReference type="EMBL" id="JATAAI010000027">
    <property type="protein sequence ID" value="KAK1736935.1"/>
    <property type="molecule type" value="Genomic_DNA"/>
</dbReference>
<dbReference type="AlphaFoldDB" id="A0AAD9D8P3"/>
<accession>A0AAD9D8P3</accession>
<evidence type="ECO:0000313" key="2">
    <source>
        <dbReference type="Proteomes" id="UP001224775"/>
    </source>
</evidence>
<sequence>MAMATRLSSSAVIRSTAAAHISLTVTSLAYSAFGPSSLQSTSNYENKDSSTHHTDQENMGALPWLDQLHKIIANMYTGGGTNFRAVQSNIMVQMHNDVSLENPLVSYTGVSEIERAFRARLFLHPQNDVQTLLECVHVEASDDSISYGSTSATERQRQLQQLGLLSPSLKGISTPIISPPTLKVTYRLQQKYGRLFTVQSMLEVTVQVRRGNAGKVLDITPSNLAVPLATSASGHYSRAAVATATAAATAAANQPSLTTALSNAASKIAAATTMARGSHSNNNTDLSPGGHPLVVEVVKIEELWRGVPLLQFMPFHCSRRLNGAMLGLACIIFN</sequence>
<keyword evidence="2" id="KW-1185">Reference proteome</keyword>
<reference evidence="1" key="1">
    <citation type="submission" date="2023-06" db="EMBL/GenBank/DDBJ databases">
        <title>Survivors Of The Sea: Transcriptome response of Skeletonema marinoi to long-term dormancy.</title>
        <authorList>
            <person name="Pinder M.I.M."/>
            <person name="Kourtchenko O."/>
            <person name="Robertson E.K."/>
            <person name="Larsson T."/>
            <person name="Maumus F."/>
            <person name="Osuna-Cruz C.M."/>
            <person name="Vancaester E."/>
            <person name="Stenow R."/>
            <person name="Vandepoele K."/>
            <person name="Ploug H."/>
            <person name="Bruchert V."/>
            <person name="Godhe A."/>
            <person name="Topel M."/>
        </authorList>
    </citation>
    <scope>NUCLEOTIDE SEQUENCE</scope>
    <source>
        <strain evidence="1">R05AC</strain>
    </source>
</reference>